<dbReference type="Proteomes" id="UP001165586">
    <property type="component" value="Unassembled WGS sequence"/>
</dbReference>
<gene>
    <name evidence="5" type="ORF">N1032_09485</name>
</gene>
<dbReference type="SUPFAM" id="SSF53155">
    <property type="entry name" value="Methylated DNA-protein cysteine methyltransferase domain"/>
    <property type="match status" value="1"/>
</dbReference>
<dbReference type="InterPro" id="IPR014048">
    <property type="entry name" value="MethylDNA_cys_MeTrfase_DNA-bd"/>
</dbReference>
<dbReference type="PANTHER" id="PTHR10815">
    <property type="entry name" value="METHYLATED-DNA--PROTEIN-CYSTEINE METHYLTRANSFERASE"/>
    <property type="match status" value="1"/>
</dbReference>
<proteinExistence type="predicted"/>
<dbReference type="Pfam" id="PF01035">
    <property type="entry name" value="DNA_binding_1"/>
    <property type="match status" value="1"/>
</dbReference>
<dbReference type="SUPFAM" id="SSF46767">
    <property type="entry name" value="Methylated DNA-protein cysteine methyltransferase, C-terminal domain"/>
    <property type="match status" value="1"/>
</dbReference>
<dbReference type="InterPro" id="IPR008332">
    <property type="entry name" value="MethylG_MeTrfase_N"/>
</dbReference>
<evidence type="ECO:0000313" key="6">
    <source>
        <dbReference type="Proteomes" id="UP001165586"/>
    </source>
</evidence>
<dbReference type="Gene3D" id="3.30.160.70">
    <property type="entry name" value="Methylated DNA-protein cysteine methyltransferase domain"/>
    <property type="match status" value="1"/>
</dbReference>
<dbReference type="InterPro" id="IPR036217">
    <property type="entry name" value="MethylDNA_cys_MeTrfase_DNAb"/>
</dbReference>
<evidence type="ECO:0000256" key="2">
    <source>
        <dbReference type="SAM" id="MobiDB-lite"/>
    </source>
</evidence>
<feature type="domain" description="Methylated-DNA-[protein]-cysteine S-methyltransferase DNA binding" evidence="3">
    <location>
        <begin position="85"/>
        <end position="166"/>
    </location>
</feature>
<protein>
    <submittedName>
        <fullName evidence="5">Methylated-DNA--[protein]-cysteine S-methyltransferase</fullName>
    </submittedName>
</protein>
<evidence type="ECO:0000259" key="4">
    <source>
        <dbReference type="Pfam" id="PF02870"/>
    </source>
</evidence>
<feature type="domain" description="Methylguanine DNA methyltransferase ribonuclease-like" evidence="4">
    <location>
        <begin position="18"/>
        <end position="79"/>
    </location>
</feature>
<dbReference type="NCBIfam" id="TIGR00589">
    <property type="entry name" value="ogt"/>
    <property type="match status" value="1"/>
</dbReference>
<feature type="region of interest" description="Disordered" evidence="2">
    <location>
        <begin position="171"/>
        <end position="201"/>
    </location>
</feature>
<dbReference type="InterPro" id="IPR036388">
    <property type="entry name" value="WH-like_DNA-bd_sf"/>
</dbReference>
<feature type="compositionally biased region" description="Low complexity" evidence="2">
    <location>
        <begin position="171"/>
        <end position="194"/>
    </location>
</feature>
<accession>A0ABT2H1Y3</accession>
<dbReference type="EMBL" id="JANLCJ010000003">
    <property type="protein sequence ID" value="MCS5733968.1"/>
    <property type="molecule type" value="Genomic_DNA"/>
</dbReference>
<comment type="caution">
    <text evidence="5">The sequence shown here is derived from an EMBL/GenBank/DDBJ whole genome shotgun (WGS) entry which is preliminary data.</text>
</comment>
<keyword evidence="1" id="KW-0227">DNA damage</keyword>
<evidence type="ECO:0000259" key="3">
    <source>
        <dbReference type="Pfam" id="PF01035"/>
    </source>
</evidence>
<dbReference type="Gene3D" id="1.10.10.10">
    <property type="entry name" value="Winged helix-like DNA-binding domain superfamily/Winged helix DNA-binding domain"/>
    <property type="match status" value="1"/>
</dbReference>
<evidence type="ECO:0000313" key="5">
    <source>
        <dbReference type="EMBL" id="MCS5733968.1"/>
    </source>
</evidence>
<dbReference type="CDD" id="cd06445">
    <property type="entry name" value="ATase"/>
    <property type="match status" value="1"/>
</dbReference>
<sequence>MDTLIQLRSASPYLQRCETPIGRLEVASDGESITAVAIERNGTLPHDGLAYDSTAVADEAVAPLLDYFQGYRRRFTVPVTHRGTPFQVAVWQELAAIGWGEVTTYGAIAAAVGKVGSGRAVGGAIASNPTPLLVGCHRVLSASGRITGYSWGKGVATKAWLLDHESIGHAPLTPSAPPSAATAAAPQTSSRSSPVGDTDRR</sequence>
<name>A0ABT2H1Y3_9MICO</name>
<organism evidence="5 6">
    <name type="scientific">Herbiconiux daphne</name>
    <dbReference type="NCBI Taxonomy" id="2970914"/>
    <lineage>
        <taxon>Bacteria</taxon>
        <taxon>Bacillati</taxon>
        <taxon>Actinomycetota</taxon>
        <taxon>Actinomycetes</taxon>
        <taxon>Micrococcales</taxon>
        <taxon>Microbacteriaceae</taxon>
        <taxon>Herbiconiux</taxon>
    </lineage>
</organism>
<evidence type="ECO:0000256" key="1">
    <source>
        <dbReference type="ARBA" id="ARBA00022763"/>
    </source>
</evidence>
<dbReference type="Pfam" id="PF02870">
    <property type="entry name" value="Methyltransf_1N"/>
    <property type="match status" value="1"/>
</dbReference>
<reference evidence="5" key="1">
    <citation type="submission" date="2022-08" db="EMBL/GenBank/DDBJ databases">
        <authorList>
            <person name="Deng Y."/>
            <person name="Han X.-F."/>
            <person name="Zhang Y.-Q."/>
        </authorList>
    </citation>
    <scope>NUCLEOTIDE SEQUENCE</scope>
    <source>
        <strain evidence="5">CPCC 203386</strain>
    </source>
</reference>
<dbReference type="InterPro" id="IPR036631">
    <property type="entry name" value="MGMT_N_sf"/>
</dbReference>
<dbReference type="PANTHER" id="PTHR10815:SF5">
    <property type="entry name" value="METHYLATED-DNA--PROTEIN-CYSTEINE METHYLTRANSFERASE"/>
    <property type="match status" value="1"/>
</dbReference>
<keyword evidence="6" id="KW-1185">Reference proteome</keyword>
<dbReference type="RefSeq" id="WP_259538819.1">
    <property type="nucleotide sequence ID" value="NZ_JANLCJ010000003.1"/>
</dbReference>